<dbReference type="Gene3D" id="3.40.50.1010">
    <property type="entry name" value="5'-nuclease"/>
    <property type="match status" value="1"/>
</dbReference>
<sequence>MITPKIKEETVLSLVRHVTNSFAVATNTIERLAAELMQACTIDAMDALHIAVAIENKAEVFITTDDIILNKAECILRYKITIRNPCEV</sequence>
<dbReference type="SUPFAM" id="SSF88723">
    <property type="entry name" value="PIN domain-like"/>
    <property type="match status" value="1"/>
</dbReference>
<reference evidence="2 3" key="1">
    <citation type="journal article" date="2013" name="Nature">
        <title>Anaerobic oxidation of methane coupled to nitrate reduction in a novel archaeal lineage.</title>
        <authorList>
            <person name="Haroon M.F."/>
            <person name="Hu S."/>
            <person name="Shi Y."/>
            <person name="Imelfort M."/>
            <person name="Keller J."/>
            <person name="Hugenholtz P."/>
            <person name="Yuan Z."/>
            <person name="Tyson G.W."/>
        </authorList>
    </citation>
    <scope>NUCLEOTIDE SEQUENCE [LARGE SCALE GENOMIC DNA]</scope>
    <source>
        <strain evidence="2 3">ANME-2d</strain>
    </source>
</reference>
<dbReference type="InterPro" id="IPR002716">
    <property type="entry name" value="PIN_dom"/>
</dbReference>
<keyword evidence="3" id="KW-1185">Reference proteome</keyword>
<evidence type="ECO:0000313" key="3">
    <source>
        <dbReference type="Proteomes" id="UP000027153"/>
    </source>
</evidence>
<proteinExistence type="predicted"/>
<feature type="domain" description="PIN" evidence="1">
    <location>
        <begin position="21"/>
        <end position="70"/>
    </location>
</feature>
<dbReference type="Proteomes" id="UP000027153">
    <property type="component" value="Unassembled WGS sequence"/>
</dbReference>
<gene>
    <name evidence="2" type="ORF">ANME2D_01913</name>
</gene>
<protein>
    <recommendedName>
        <fullName evidence="1">PIN domain-containing protein</fullName>
    </recommendedName>
</protein>
<comment type="caution">
    <text evidence="2">The sequence shown here is derived from an EMBL/GenBank/DDBJ whole genome shotgun (WGS) entry which is preliminary data.</text>
</comment>
<dbReference type="EMBL" id="JMIY01000004">
    <property type="protein sequence ID" value="KCZ71858.1"/>
    <property type="molecule type" value="Genomic_DNA"/>
</dbReference>
<accession>A0A062V5J6</accession>
<name>A0A062V5J6_9EURY</name>
<dbReference type="AlphaFoldDB" id="A0A062V5J6"/>
<dbReference type="Pfam" id="PF01850">
    <property type="entry name" value="PIN"/>
    <property type="match status" value="1"/>
</dbReference>
<organism evidence="2 3">
    <name type="scientific">Candidatus Methanoperedens nitratireducens</name>
    <dbReference type="NCBI Taxonomy" id="1392998"/>
    <lineage>
        <taxon>Archaea</taxon>
        <taxon>Methanobacteriati</taxon>
        <taxon>Methanobacteriota</taxon>
        <taxon>Stenosarchaea group</taxon>
        <taxon>Methanomicrobia</taxon>
        <taxon>Methanosarcinales</taxon>
        <taxon>ANME-2 cluster</taxon>
        <taxon>Candidatus Methanoperedentaceae</taxon>
        <taxon>Candidatus Methanoperedens</taxon>
    </lineage>
</organism>
<dbReference type="InterPro" id="IPR029060">
    <property type="entry name" value="PIN-like_dom_sf"/>
</dbReference>
<evidence type="ECO:0000259" key="1">
    <source>
        <dbReference type="Pfam" id="PF01850"/>
    </source>
</evidence>
<evidence type="ECO:0000313" key="2">
    <source>
        <dbReference type="EMBL" id="KCZ71858.1"/>
    </source>
</evidence>